<dbReference type="GO" id="GO:0030692">
    <property type="term" value="C:Noc4p-Nop14p complex"/>
    <property type="evidence" value="ECO:0007669"/>
    <property type="project" value="TreeGrafter"/>
</dbReference>
<dbReference type="EMBL" id="JAMSHJ010000005">
    <property type="protein sequence ID" value="KAI5411799.1"/>
    <property type="molecule type" value="Genomic_DNA"/>
</dbReference>
<evidence type="ECO:0000313" key="4">
    <source>
        <dbReference type="EMBL" id="KAI5411799.1"/>
    </source>
</evidence>
<reference evidence="4 5" key="1">
    <citation type="journal article" date="2022" name="Nat. Genet.">
        <title>Improved pea reference genome and pan-genome highlight genomic features and evolutionary characteristics.</title>
        <authorList>
            <person name="Yang T."/>
            <person name="Liu R."/>
            <person name="Luo Y."/>
            <person name="Hu S."/>
            <person name="Wang D."/>
            <person name="Wang C."/>
            <person name="Pandey M.K."/>
            <person name="Ge S."/>
            <person name="Xu Q."/>
            <person name="Li N."/>
            <person name="Li G."/>
            <person name="Huang Y."/>
            <person name="Saxena R.K."/>
            <person name="Ji Y."/>
            <person name="Li M."/>
            <person name="Yan X."/>
            <person name="He Y."/>
            <person name="Liu Y."/>
            <person name="Wang X."/>
            <person name="Xiang C."/>
            <person name="Varshney R.K."/>
            <person name="Ding H."/>
            <person name="Gao S."/>
            <person name="Zong X."/>
        </authorList>
    </citation>
    <scope>NUCLEOTIDE SEQUENCE [LARGE SCALE GENOMIC DNA]</scope>
    <source>
        <strain evidence="4 5">cv. Zhongwan 6</strain>
    </source>
</reference>
<name>A0A9D4X1F7_PEA</name>
<dbReference type="InterPro" id="IPR005612">
    <property type="entry name" value="CCAAT-binding_factor"/>
</dbReference>
<evidence type="ECO:0000259" key="3">
    <source>
        <dbReference type="Pfam" id="PF03914"/>
    </source>
</evidence>
<dbReference type="InterPro" id="IPR027193">
    <property type="entry name" value="Noc4"/>
</dbReference>
<feature type="region of interest" description="Disordered" evidence="2">
    <location>
        <begin position="182"/>
        <end position="213"/>
    </location>
</feature>
<comment type="caution">
    <text evidence="4">The sequence shown here is derived from an EMBL/GenBank/DDBJ whole genome shotgun (WGS) entry which is preliminary data.</text>
</comment>
<dbReference type="Gramene" id="Psat05G0675200-T1">
    <property type="protein sequence ID" value="KAI5411799.1"/>
    <property type="gene ID" value="KIW84_056752"/>
</dbReference>
<dbReference type="Pfam" id="PF03914">
    <property type="entry name" value="CBF"/>
    <property type="match status" value="1"/>
</dbReference>
<keyword evidence="5" id="KW-1185">Reference proteome</keyword>
<sequence length="256" mass="28575">MYYTISHVPFLGKSNDTFVFEMWSVSESDHKVPSGDLDDKQLKSKNHKNNVLSADRIAKKMKLKFTKAWIAYLRLPLPLDVYKEVLINPHQAVLPHLSNPIMLCDFLTKSYDVGGVISVMALNSLYLLDSCLKSPLLPAYLAASFAKKLGRLLLSVPPSGALVITALVHNILRRHPSTNCLVHREDDDEDSNQRTDEAAASNLDNAETGSKPFQKSGIDYLNIEETDPMKSGAMRSSLWEIDTVRHHYCPPGPVSL</sequence>
<dbReference type="GO" id="GO:0042254">
    <property type="term" value="P:ribosome biogenesis"/>
    <property type="evidence" value="ECO:0007669"/>
    <property type="project" value="InterPro"/>
</dbReference>
<evidence type="ECO:0000256" key="1">
    <source>
        <dbReference type="ARBA" id="ARBA00007797"/>
    </source>
</evidence>
<feature type="compositionally biased region" description="Polar residues" evidence="2">
    <location>
        <begin position="202"/>
        <end position="213"/>
    </location>
</feature>
<dbReference type="PANTHER" id="PTHR12455">
    <property type="entry name" value="NUCLEOLAR COMPLEX PROTEIN 4"/>
    <property type="match status" value="1"/>
</dbReference>
<proteinExistence type="inferred from homology"/>
<accession>A0A9D4X1F7</accession>
<feature type="domain" description="CCAAT-binding factor" evidence="3">
    <location>
        <begin position="124"/>
        <end position="250"/>
    </location>
</feature>
<evidence type="ECO:0000313" key="5">
    <source>
        <dbReference type="Proteomes" id="UP001058974"/>
    </source>
</evidence>
<dbReference type="GO" id="GO:0032040">
    <property type="term" value="C:small-subunit processome"/>
    <property type="evidence" value="ECO:0007669"/>
    <property type="project" value="TreeGrafter"/>
</dbReference>
<protein>
    <recommendedName>
        <fullName evidence="3">CCAAT-binding factor domain-containing protein</fullName>
    </recommendedName>
</protein>
<gene>
    <name evidence="4" type="ORF">KIW84_056752</name>
</gene>
<organism evidence="4 5">
    <name type="scientific">Pisum sativum</name>
    <name type="common">Garden pea</name>
    <name type="synonym">Lathyrus oleraceus</name>
    <dbReference type="NCBI Taxonomy" id="3888"/>
    <lineage>
        <taxon>Eukaryota</taxon>
        <taxon>Viridiplantae</taxon>
        <taxon>Streptophyta</taxon>
        <taxon>Embryophyta</taxon>
        <taxon>Tracheophyta</taxon>
        <taxon>Spermatophyta</taxon>
        <taxon>Magnoliopsida</taxon>
        <taxon>eudicotyledons</taxon>
        <taxon>Gunneridae</taxon>
        <taxon>Pentapetalae</taxon>
        <taxon>rosids</taxon>
        <taxon>fabids</taxon>
        <taxon>Fabales</taxon>
        <taxon>Fabaceae</taxon>
        <taxon>Papilionoideae</taxon>
        <taxon>50 kb inversion clade</taxon>
        <taxon>NPAAA clade</taxon>
        <taxon>Hologalegina</taxon>
        <taxon>IRL clade</taxon>
        <taxon>Fabeae</taxon>
        <taxon>Lathyrus</taxon>
    </lineage>
</organism>
<dbReference type="PANTHER" id="PTHR12455:SF0">
    <property type="entry name" value="NUCLEOLAR COMPLEX PROTEIN 4 HOMOLOG"/>
    <property type="match status" value="1"/>
</dbReference>
<evidence type="ECO:0000256" key="2">
    <source>
        <dbReference type="SAM" id="MobiDB-lite"/>
    </source>
</evidence>
<comment type="similarity">
    <text evidence="1">Belongs to the CBF/MAK21 family.</text>
</comment>
<dbReference type="Proteomes" id="UP001058974">
    <property type="component" value="Chromosome 5"/>
</dbReference>
<dbReference type="AlphaFoldDB" id="A0A9D4X1F7"/>